<dbReference type="GO" id="GO:0017111">
    <property type="term" value="F:ribonucleoside triphosphate phosphatase activity"/>
    <property type="evidence" value="ECO:0007669"/>
    <property type="project" value="InterPro"/>
</dbReference>
<accession>A0A1W1VU84</accession>
<keyword evidence="2" id="KW-0378">Hydrolase</keyword>
<evidence type="ECO:0000256" key="3">
    <source>
        <dbReference type="ARBA" id="ARBA00022840"/>
    </source>
</evidence>
<dbReference type="InterPro" id="IPR003593">
    <property type="entry name" value="AAA+_ATPase"/>
</dbReference>
<evidence type="ECO:0000313" key="5">
    <source>
        <dbReference type="EMBL" id="SMB96927.1"/>
    </source>
</evidence>
<dbReference type="PANTHER" id="PTHR43146">
    <property type="entry name" value="CANCER-RELATED NUCLEOSIDE-TRIPHOSPHATASE"/>
    <property type="match status" value="1"/>
</dbReference>
<keyword evidence="3" id="KW-0067">ATP-binding</keyword>
<reference evidence="5 6" key="1">
    <citation type="submission" date="2017-04" db="EMBL/GenBank/DDBJ databases">
        <authorList>
            <person name="Afonso C.L."/>
            <person name="Miller P.J."/>
            <person name="Scott M.A."/>
            <person name="Spackman E."/>
            <person name="Goraichik I."/>
            <person name="Dimitrov K.M."/>
            <person name="Suarez D.L."/>
            <person name="Swayne D.E."/>
        </authorList>
    </citation>
    <scope>NUCLEOTIDE SEQUENCE [LARGE SCALE GENOMIC DNA]</scope>
    <source>
        <strain evidence="5 6">ToBE</strain>
    </source>
</reference>
<proteinExistence type="predicted"/>
<evidence type="ECO:0000256" key="1">
    <source>
        <dbReference type="ARBA" id="ARBA00022741"/>
    </source>
</evidence>
<dbReference type="Pfam" id="PF03266">
    <property type="entry name" value="NTPase_1"/>
    <property type="match status" value="1"/>
</dbReference>
<feature type="domain" description="AAA+ ATPase" evidence="4">
    <location>
        <begin position="3"/>
        <end position="161"/>
    </location>
</feature>
<dbReference type="Gene3D" id="3.40.50.300">
    <property type="entry name" value="P-loop containing nucleotide triphosphate hydrolases"/>
    <property type="match status" value="1"/>
</dbReference>
<dbReference type="SUPFAM" id="SSF52540">
    <property type="entry name" value="P-loop containing nucleoside triphosphate hydrolases"/>
    <property type="match status" value="1"/>
</dbReference>
<name>A0A1W1VU84_9FIRM</name>
<protein>
    <submittedName>
        <fullName evidence="5">Nucleoside-triphosphatase</fullName>
    </submittedName>
</protein>
<evidence type="ECO:0000259" key="4">
    <source>
        <dbReference type="SMART" id="SM00382"/>
    </source>
</evidence>
<dbReference type="InterPro" id="IPR027417">
    <property type="entry name" value="P-loop_NTPase"/>
</dbReference>
<evidence type="ECO:0000313" key="6">
    <source>
        <dbReference type="Proteomes" id="UP000192569"/>
    </source>
</evidence>
<keyword evidence="6" id="KW-1185">Reference proteome</keyword>
<dbReference type="Proteomes" id="UP000192569">
    <property type="component" value="Chromosome I"/>
</dbReference>
<dbReference type="GO" id="GO:0005524">
    <property type="term" value="F:ATP binding"/>
    <property type="evidence" value="ECO:0007669"/>
    <property type="project" value="UniProtKB-KW"/>
</dbReference>
<dbReference type="STRING" id="698762.SAMN00808754_1710"/>
<dbReference type="EMBL" id="LT838272">
    <property type="protein sequence ID" value="SMB96927.1"/>
    <property type="molecule type" value="Genomic_DNA"/>
</dbReference>
<keyword evidence="1" id="KW-0547">Nucleotide-binding</keyword>
<dbReference type="AlphaFoldDB" id="A0A1W1VU84"/>
<evidence type="ECO:0000256" key="2">
    <source>
        <dbReference type="ARBA" id="ARBA00022801"/>
    </source>
</evidence>
<organism evidence="5 6">
    <name type="scientific">Thermanaeromonas toyohensis ToBE</name>
    <dbReference type="NCBI Taxonomy" id="698762"/>
    <lineage>
        <taxon>Bacteria</taxon>
        <taxon>Bacillati</taxon>
        <taxon>Bacillota</taxon>
        <taxon>Clostridia</taxon>
        <taxon>Neomoorellales</taxon>
        <taxon>Neomoorellaceae</taxon>
        <taxon>Thermanaeromonas</taxon>
    </lineage>
</organism>
<gene>
    <name evidence="5" type="ORF">SAMN00808754_1710</name>
</gene>
<sequence length="180" mass="19336">MSAKKNTLLTGPPGCGKTTVVRRLLELLPAGVTAGFYTEEIREGGKRTGFAAQILGGPRIILARASGTGRYRVGRYTVEVAAFEEMVLRPLAAALKDPSKRFLVIDEIGKMELLAPSFAELVLACLDGPRPLVATVMLAPHPFVDRIKARPDVEVIAVGVDNRDQLPIELAGKLVGFARC</sequence>
<dbReference type="RefSeq" id="WP_084665320.1">
    <property type="nucleotide sequence ID" value="NZ_LT838272.1"/>
</dbReference>
<dbReference type="PANTHER" id="PTHR43146:SF1">
    <property type="entry name" value="CANCER-RELATED NUCLEOSIDE-TRIPHOSPHATASE"/>
    <property type="match status" value="1"/>
</dbReference>
<dbReference type="SMART" id="SM00382">
    <property type="entry name" value="AAA"/>
    <property type="match status" value="1"/>
</dbReference>
<dbReference type="InterPro" id="IPR004948">
    <property type="entry name" value="Nuc-triphosphatase_THEP1"/>
</dbReference>
<dbReference type="OrthoDB" id="9786803at2"/>